<sequence length="515" mass="61417">MKKSDLNLIAHLILQVILFIPIIPFFKYHQQIDIGIFIIILLGIVNFISYIITVLNYKNSFILKHSTLIIAFIIFICMEDSILIKLQIGKHIELFIYSLLLLENLDLIFSIKKITYIRILIIIITVISALTVNNNYYFSNLLYKYIVIMLFMSPCIVCLLDKNIRKYHFNEMIFLQICFVFSFCIFKKINSIEDVSVSEYLLLSLISMELVLIYRIISTDIRKRILLFSNAIKKLFFSYFVLFVMLLLIGIPIELAILLYLYYFIFISELLCYRKYKKYQRITFDEIIDQYYYDENRNMELERLNILRIQTFLHDDILQIIIAIRRWIEDNLSGSGKQYIIQNLDKLNDLIRHEIDSFNPKLKDYKSLYDAYNRLIKDLEDMYLSREIFIEFECDKSIELPAPYDELIYKCMNELLINAFKHSKGYNTNIVLKVEKSMVYLTITNVGDYVDDEKKIKDGNIGLNILRFNLKDYNGNFKYKIFKNNEESEESYVQFKINIPLDRSVINENFVNRRS</sequence>
<gene>
    <name evidence="2" type="ORF">CYJ28_08505</name>
</gene>
<feature type="transmembrane region" description="Helical" evidence="1">
    <location>
        <begin position="235"/>
        <end position="251"/>
    </location>
</feature>
<organism evidence="2 3">
    <name type="scientific">Aerococcus sanguinicola</name>
    <dbReference type="NCBI Taxonomy" id="119206"/>
    <lineage>
        <taxon>Bacteria</taxon>
        <taxon>Bacillati</taxon>
        <taxon>Bacillota</taxon>
        <taxon>Bacilli</taxon>
        <taxon>Lactobacillales</taxon>
        <taxon>Aerococcaceae</taxon>
        <taxon>Aerococcus</taxon>
    </lineage>
</organism>
<feature type="transmembrane region" description="Helical" evidence="1">
    <location>
        <begin position="94"/>
        <end position="111"/>
    </location>
</feature>
<evidence type="ECO:0000313" key="3">
    <source>
        <dbReference type="Proteomes" id="UP000234239"/>
    </source>
</evidence>
<name>A0A2I1MLM2_9LACT</name>
<dbReference type="SUPFAM" id="SSF55874">
    <property type="entry name" value="ATPase domain of HSP90 chaperone/DNA topoisomerase II/histidine kinase"/>
    <property type="match status" value="1"/>
</dbReference>
<dbReference type="OrthoDB" id="9768405at2"/>
<dbReference type="Proteomes" id="UP000234239">
    <property type="component" value="Unassembled WGS sequence"/>
</dbReference>
<keyword evidence="1" id="KW-1133">Transmembrane helix</keyword>
<comment type="caution">
    <text evidence="2">The sequence shown here is derived from an EMBL/GenBank/DDBJ whole genome shotgun (WGS) entry which is preliminary data.</text>
</comment>
<feature type="transmembrane region" description="Helical" evidence="1">
    <location>
        <begin position="116"/>
        <end position="136"/>
    </location>
</feature>
<evidence type="ECO:0000313" key="2">
    <source>
        <dbReference type="EMBL" id="PKZ21028.1"/>
    </source>
</evidence>
<feature type="transmembrane region" description="Helical" evidence="1">
    <location>
        <begin position="67"/>
        <end position="88"/>
    </location>
</feature>
<keyword evidence="1" id="KW-0472">Membrane</keyword>
<reference evidence="2 3" key="1">
    <citation type="submission" date="2017-12" db="EMBL/GenBank/DDBJ databases">
        <title>Phylogenetic diversity of female urinary microbiome.</title>
        <authorList>
            <person name="Thomas-White K."/>
            <person name="Wolfe A.J."/>
        </authorList>
    </citation>
    <scope>NUCLEOTIDE SEQUENCE [LARGE SCALE GENOMIC DNA]</scope>
    <source>
        <strain evidence="2 3">UMB0139</strain>
    </source>
</reference>
<protein>
    <submittedName>
        <fullName evidence="2">Uncharacterized protein</fullName>
    </submittedName>
</protein>
<dbReference type="RefSeq" id="WP_101603847.1">
    <property type="nucleotide sequence ID" value="NZ_PKGY01000005.1"/>
</dbReference>
<feature type="transmembrane region" description="Helical" evidence="1">
    <location>
        <begin position="34"/>
        <end position="55"/>
    </location>
</feature>
<feature type="transmembrane region" description="Helical" evidence="1">
    <location>
        <begin position="195"/>
        <end position="214"/>
    </location>
</feature>
<keyword evidence="1" id="KW-0812">Transmembrane</keyword>
<dbReference type="AlphaFoldDB" id="A0A2I1MLM2"/>
<dbReference type="InterPro" id="IPR036890">
    <property type="entry name" value="HATPase_C_sf"/>
</dbReference>
<proteinExistence type="predicted"/>
<feature type="transmembrane region" description="Helical" evidence="1">
    <location>
        <begin position="172"/>
        <end position="189"/>
    </location>
</feature>
<evidence type="ECO:0000256" key="1">
    <source>
        <dbReference type="SAM" id="Phobius"/>
    </source>
</evidence>
<dbReference type="EMBL" id="PKGY01000005">
    <property type="protein sequence ID" value="PKZ21028.1"/>
    <property type="molecule type" value="Genomic_DNA"/>
</dbReference>
<accession>A0A2I1MLM2</accession>
<dbReference type="Gene3D" id="3.30.565.10">
    <property type="entry name" value="Histidine kinase-like ATPase, C-terminal domain"/>
    <property type="match status" value="1"/>
</dbReference>
<feature type="transmembrane region" description="Helical" evidence="1">
    <location>
        <begin position="142"/>
        <end position="160"/>
    </location>
</feature>
<feature type="transmembrane region" description="Helical" evidence="1">
    <location>
        <begin position="257"/>
        <end position="273"/>
    </location>
</feature>
<feature type="transmembrane region" description="Helical" evidence="1">
    <location>
        <begin position="7"/>
        <end position="28"/>
    </location>
</feature>